<organism evidence="1 2">
    <name type="scientific">Hypholoma sublateritium (strain FD-334 SS-4)</name>
    <dbReference type="NCBI Taxonomy" id="945553"/>
    <lineage>
        <taxon>Eukaryota</taxon>
        <taxon>Fungi</taxon>
        <taxon>Dikarya</taxon>
        <taxon>Basidiomycota</taxon>
        <taxon>Agaricomycotina</taxon>
        <taxon>Agaricomycetes</taxon>
        <taxon>Agaricomycetidae</taxon>
        <taxon>Agaricales</taxon>
        <taxon>Agaricineae</taxon>
        <taxon>Strophariaceae</taxon>
        <taxon>Hypholoma</taxon>
    </lineage>
</organism>
<evidence type="ECO:0000313" key="1">
    <source>
        <dbReference type="EMBL" id="KJA29374.1"/>
    </source>
</evidence>
<sequence>MASSSADWLVPGSRSALNSHVLVGIISSQDSVPMDKEERPHMCVRYFLVTRGQGRTPRKLYGTRTKDNNSSGNLLLTLSWAHEGNMFSGRWKNRCQSFIPARQSVSTIFIRMYDVVLNERDCYFAMNCDALALFLEVQNCPHRMTEVIYSTSRAARELLQVTPAASQQQRFRQPILCRRYFYINILRDPEMPISPDL</sequence>
<reference evidence="2" key="1">
    <citation type="submission" date="2014-04" db="EMBL/GenBank/DDBJ databases">
        <title>Evolutionary Origins and Diversification of the Mycorrhizal Mutualists.</title>
        <authorList>
            <consortium name="DOE Joint Genome Institute"/>
            <consortium name="Mycorrhizal Genomics Consortium"/>
            <person name="Kohler A."/>
            <person name="Kuo A."/>
            <person name="Nagy L.G."/>
            <person name="Floudas D."/>
            <person name="Copeland A."/>
            <person name="Barry K.W."/>
            <person name="Cichocki N."/>
            <person name="Veneault-Fourrey C."/>
            <person name="LaButti K."/>
            <person name="Lindquist E.A."/>
            <person name="Lipzen A."/>
            <person name="Lundell T."/>
            <person name="Morin E."/>
            <person name="Murat C."/>
            <person name="Riley R."/>
            <person name="Ohm R."/>
            <person name="Sun H."/>
            <person name="Tunlid A."/>
            <person name="Henrissat B."/>
            <person name="Grigoriev I.V."/>
            <person name="Hibbett D.S."/>
            <person name="Martin F."/>
        </authorList>
    </citation>
    <scope>NUCLEOTIDE SEQUENCE [LARGE SCALE GENOMIC DNA]</scope>
    <source>
        <strain evidence="2">FD-334 SS-4</strain>
    </source>
</reference>
<accession>A0A0D2PF41</accession>
<keyword evidence="2" id="KW-1185">Reference proteome</keyword>
<dbReference type="EMBL" id="KN817519">
    <property type="protein sequence ID" value="KJA29374.1"/>
    <property type="molecule type" value="Genomic_DNA"/>
</dbReference>
<evidence type="ECO:0000313" key="2">
    <source>
        <dbReference type="Proteomes" id="UP000054270"/>
    </source>
</evidence>
<proteinExistence type="predicted"/>
<dbReference type="Proteomes" id="UP000054270">
    <property type="component" value="Unassembled WGS sequence"/>
</dbReference>
<protein>
    <submittedName>
        <fullName evidence="1">Uncharacterized protein</fullName>
    </submittedName>
</protein>
<gene>
    <name evidence="1" type="ORF">HYPSUDRAFT_32792</name>
</gene>
<name>A0A0D2PF41_HYPSF</name>
<dbReference type="AlphaFoldDB" id="A0A0D2PF41"/>